<keyword evidence="3" id="KW-1185">Reference proteome</keyword>
<reference evidence="2 3" key="1">
    <citation type="journal article" date="2010" name="Science">
        <title>Genomic comparison of the ants Camponotus floridanus and Harpegnathos saltator.</title>
        <authorList>
            <person name="Bonasio R."/>
            <person name="Zhang G."/>
            <person name="Ye C."/>
            <person name="Mutti N.S."/>
            <person name="Fang X."/>
            <person name="Qin N."/>
            <person name="Donahue G."/>
            <person name="Yang P."/>
            <person name="Li Q."/>
            <person name="Li C."/>
            <person name="Zhang P."/>
            <person name="Huang Z."/>
            <person name="Berger S.L."/>
            <person name="Reinberg D."/>
            <person name="Wang J."/>
            <person name="Liebig J."/>
        </authorList>
    </citation>
    <scope>NUCLEOTIDE SEQUENCE [LARGE SCALE GENOMIC DNA]</scope>
    <source>
        <strain evidence="2 3">R22 G/1</strain>
    </source>
</reference>
<dbReference type="Pfam" id="PF20700">
    <property type="entry name" value="Mutator"/>
    <property type="match status" value="1"/>
</dbReference>
<dbReference type="InterPro" id="IPR049012">
    <property type="entry name" value="Mutator_transp_dom"/>
</dbReference>
<feature type="non-terminal residue" evidence="2">
    <location>
        <position position="90"/>
    </location>
</feature>
<evidence type="ECO:0000313" key="2">
    <source>
        <dbReference type="EMBL" id="EFN88765.1"/>
    </source>
</evidence>
<dbReference type="OMA" id="YCAIWAL"/>
<gene>
    <name evidence="2" type="ORF">EAI_13005</name>
</gene>
<dbReference type="AlphaFoldDB" id="E2B672"/>
<evidence type="ECO:0000259" key="1">
    <source>
        <dbReference type="Pfam" id="PF20700"/>
    </source>
</evidence>
<name>E2B672_HARSA</name>
<dbReference type="EMBL" id="GL445930">
    <property type="protein sequence ID" value="EFN88765.1"/>
    <property type="molecule type" value="Genomic_DNA"/>
</dbReference>
<protein>
    <recommendedName>
        <fullName evidence="1">Mutator-like transposase domain-containing protein</fullName>
    </recommendedName>
</protein>
<proteinExistence type="predicted"/>
<dbReference type="OrthoDB" id="8191111at2759"/>
<evidence type="ECO:0000313" key="3">
    <source>
        <dbReference type="Proteomes" id="UP000008237"/>
    </source>
</evidence>
<sequence>TFAGILKINPYGDDCPVTKNECVGHVQKRMGSRLRNIKQKRKLGGKKRLTDGVIKKLTIYYILTIRRNVDSVQKMKEAIIATLDHYCSTD</sequence>
<accession>E2B672</accession>
<dbReference type="InParanoid" id="E2B672"/>
<feature type="domain" description="Mutator-like transposase" evidence="1">
    <location>
        <begin position="1"/>
        <end position="87"/>
    </location>
</feature>
<organism evidence="3">
    <name type="scientific">Harpegnathos saltator</name>
    <name type="common">Jerdon's jumping ant</name>
    <dbReference type="NCBI Taxonomy" id="610380"/>
    <lineage>
        <taxon>Eukaryota</taxon>
        <taxon>Metazoa</taxon>
        <taxon>Ecdysozoa</taxon>
        <taxon>Arthropoda</taxon>
        <taxon>Hexapoda</taxon>
        <taxon>Insecta</taxon>
        <taxon>Pterygota</taxon>
        <taxon>Neoptera</taxon>
        <taxon>Endopterygota</taxon>
        <taxon>Hymenoptera</taxon>
        <taxon>Apocrita</taxon>
        <taxon>Aculeata</taxon>
        <taxon>Formicoidea</taxon>
        <taxon>Formicidae</taxon>
        <taxon>Ponerinae</taxon>
        <taxon>Ponerini</taxon>
        <taxon>Harpegnathos</taxon>
    </lineage>
</organism>
<dbReference type="Proteomes" id="UP000008237">
    <property type="component" value="Unassembled WGS sequence"/>
</dbReference>
<feature type="non-terminal residue" evidence="2">
    <location>
        <position position="1"/>
    </location>
</feature>